<protein>
    <submittedName>
        <fullName evidence="1 2">Uncharacterized protein</fullName>
    </submittedName>
</protein>
<evidence type="ECO:0000313" key="2">
    <source>
        <dbReference type="EnsemblPlants" id="AES96920"/>
    </source>
</evidence>
<sequence>MAVWDAMVNGQFQPQVVANGVALAKPKADWTDDDKKKVQYDLKVQNILISYFGFG</sequence>
<dbReference type="PaxDb" id="3880-AES96920"/>
<reference evidence="2" key="3">
    <citation type="submission" date="2015-04" db="UniProtKB">
        <authorList>
            <consortium name="EnsemblPlants"/>
        </authorList>
    </citation>
    <scope>IDENTIFICATION</scope>
    <source>
        <strain evidence="2">cv. Jemalong A17</strain>
    </source>
</reference>
<dbReference type="EMBL" id="CM001221">
    <property type="protein sequence ID" value="AES96920.1"/>
    <property type="molecule type" value="Genomic_DNA"/>
</dbReference>
<organism evidence="1 3">
    <name type="scientific">Medicago truncatula</name>
    <name type="common">Barrel medic</name>
    <name type="synonym">Medicago tribuloides</name>
    <dbReference type="NCBI Taxonomy" id="3880"/>
    <lineage>
        <taxon>Eukaryota</taxon>
        <taxon>Viridiplantae</taxon>
        <taxon>Streptophyta</taxon>
        <taxon>Embryophyta</taxon>
        <taxon>Tracheophyta</taxon>
        <taxon>Spermatophyta</taxon>
        <taxon>Magnoliopsida</taxon>
        <taxon>eudicotyledons</taxon>
        <taxon>Gunneridae</taxon>
        <taxon>Pentapetalae</taxon>
        <taxon>rosids</taxon>
        <taxon>fabids</taxon>
        <taxon>Fabales</taxon>
        <taxon>Fabaceae</taxon>
        <taxon>Papilionoideae</taxon>
        <taxon>50 kb inversion clade</taxon>
        <taxon>NPAAA clade</taxon>
        <taxon>Hologalegina</taxon>
        <taxon>IRL clade</taxon>
        <taxon>Trifolieae</taxon>
        <taxon>Medicago</taxon>
    </lineage>
</organism>
<evidence type="ECO:0000313" key="3">
    <source>
        <dbReference type="Proteomes" id="UP000002051"/>
    </source>
</evidence>
<dbReference type="HOGENOM" id="CLU_203462_0_0_1"/>
<reference evidence="1 3" key="2">
    <citation type="journal article" date="2014" name="BMC Genomics">
        <title>An improved genome release (version Mt4.0) for the model legume Medicago truncatula.</title>
        <authorList>
            <person name="Tang H."/>
            <person name="Krishnakumar V."/>
            <person name="Bidwell S."/>
            <person name="Rosen B."/>
            <person name="Chan A."/>
            <person name="Zhou S."/>
            <person name="Gentzbittel L."/>
            <person name="Childs K.L."/>
            <person name="Yandell M."/>
            <person name="Gundlach H."/>
            <person name="Mayer K.F."/>
            <person name="Schwartz D.C."/>
            <person name="Town C.D."/>
        </authorList>
    </citation>
    <scope>GENOME REANNOTATION</scope>
    <source>
        <strain evidence="2 3">cv. Jemalong A17</strain>
    </source>
</reference>
<reference evidence="1 3" key="1">
    <citation type="journal article" date="2011" name="Nature">
        <title>The Medicago genome provides insight into the evolution of rhizobial symbioses.</title>
        <authorList>
            <person name="Young N.D."/>
            <person name="Debelle F."/>
            <person name="Oldroyd G.E."/>
            <person name="Geurts R."/>
            <person name="Cannon S.B."/>
            <person name="Udvardi M.K."/>
            <person name="Benedito V.A."/>
            <person name="Mayer K.F."/>
            <person name="Gouzy J."/>
            <person name="Schoof H."/>
            <person name="Van de Peer Y."/>
            <person name="Proost S."/>
            <person name="Cook D.R."/>
            <person name="Meyers B.C."/>
            <person name="Spannagl M."/>
            <person name="Cheung F."/>
            <person name="De Mita S."/>
            <person name="Krishnakumar V."/>
            <person name="Gundlach H."/>
            <person name="Zhou S."/>
            <person name="Mudge J."/>
            <person name="Bharti A.K."/>
            <person name="Murray J.D."/>
            <person name="Naoumkina M.A."/>
            <person name="Rosen B."/>
            <person name="Silverstein K.A."/>
            <person name="Tang H."/>
            <person name="Rombauts S."/>
            <person name="Zhao P.X."/>
            <person name="Zhou P."/>
            <person name="Barbe V."/>
            <person name="Bardou P."/>
            <person name="Bechner M."/>
            <person name="Bellec A."/>
            <person name="Berger A."/>
            <person name="Berges H."/>
            <person name="Bidwell S."/>
            <person name="Bisseling T."/>
            <person name="Choisne N."/>
            <person name="Couloux A."/>
            <person name="Denny R."/>
            <person name="Deshpande S."/>
            <person name="Dai X."/>
            <person name="Doyle J.J."/>
            <person name="Dudez A.M."/>
            <person name="Farmer A.D."/>
            <person name="Fouteau S."/>
            <person name="Franken C."/>
            <person name="Gibelin C."/>
            <person name="Gish J."/>
            <person name="Goldstein S."/>
            <person name="Gonzalez A.J."/>
            <person name="Green P.J."/>
            <person name="Hallab A."/>
            <person name="Hartog M."/>
            <person name="Hua A."/>
            <person name="Humphray S.J."/>
            <person name="Jeong D.H."/>
            <person name="Jing Y."/>
            <person name="Jocker A."/>
            <person name="Kenton S.M."/>
            <person name="Kim D.J."/>
            <person name="Klee K."/>
            <person name="Lai H."/>
            <person name="Lang C."/>
            <person name="Lin S."/>
            <person name="Macmil S.L."/>
            <person name="Magdelenat G."/>
            <person name="Matthews L."/>
            <person name="McCorrison J."/>
            <person name="Monaghan E.L."/>
            <person name="Mun J.H."/>
            <person name="Najar F.Z."/>
            <person name="Nicholson C."/>
            <person name="Noirot C."/>
            <person name="O'Bleness M."/>
            <person name="Paule C.R."/>
            <person name="Poulain J."/>
            <person name="Prion F."/>
            <person name="Qin B."/>
            <person name="Qu C."/>
            <person name="Retzel E.F."/>
            <person name="Riddle C."/>
            <person name="Sallet E."/>
            <person name="Samain S."/>
            <person name="Samson N."/>
            <person name="Sanders I."/>
            <person name="Saurat O."/>
            <person name="Scarpelli C."/>
            <person name="Schiex T."/>
            <person name="Segurens B."/>
            <person name="Severin A.J."/>
            <person name="Sherrier D.J."/>
            <person name="Shi R."/>
            <person name="Sims S."/>
            <person name="Singer S.R."/>
            <person name="Sinharoy S."/>
            <person name="Sterck L."/>
            <person name="Viollet A."/>
            <person name="Wang B.B."/>
            <person name="Wang K."/>
            <person name="Wang M."/>
            <person name="Wang X."/>
            <person name="Warfsmann J."/>
            <person name="Weissenbach J."/>
            <person name="White D.D."/>
            <person name="White J.D."/>
            <person name="Wiley G.B."/>
            <person name="Wincker P."/>
            <person name="Xing Y."/>
            <person name="Yang L."/>
            <person name="Yao Z."/>
            <person name="Ying F."/>
            <person name="Zhai J."/>
            <person name="Zhou L."/>
            <person name="Zuber A."/>
            <person name="Denarie J."/>
            <person name="Dixon R.A."/>
            <person name="May G.D."/>
            <person name="Schwartz D.C."/>
            <person name="Rogers J."/>
            <person name="Quetier F."/>
            <person name="Town C.D."/>
            <person name="Roe B.A."/>
        </authorList>
    </citation>
    <scope>NUCLEOTIDE SEQUENCE [LARGE SCALE GENOMIC DNA]</scope>
    <source>
        <strain evidence="1">A17</strain>
        <strain evidence="2 3">cv. Jemalong A17</strain>
    </source>
</reference>
<dbReference type="EnsemblPlants" id="AES96920">
    <property type="protein sequence ID" value="AES96920"/>
    <property type="gene ID" value="MTR_5g043140"/>
</dbReference>
<dbReference type="AlphaFoldDB" id="G7JWP8"/>
<keyword evidence="3" id="KW-1185">Reference proteome</keyword>
<dbReference type="Proteomes" id="UP000002051">
    <property type="component" value="Chromosome 5"/>
</dbReference>
<accession>G7JWP8</accession>
<evidence type="ECO:0000313" key="1">
    <source>
        <dbReference type="EMBL" id="AES96920.1"/>
    </source>
</evidence>
<name>G7JWP8_MEDTR</name>
<gene>
    <name evidence="1" type="ordered locus">MTR_5g043140</name>
</gene>
<proteinExistence type="predicted"/>